<dbReference type="InterPro" id="IPR036179">
    <property type="entry name" value="Ig-like_dom_sf"/>
</dbReference>
<feature type="non-terminal residue" evidence="1">
    <location>
        <position position="1"/>
    </location>
</feature>
<comment type="caution">
    <text evidence="1">The sequence shown here is derived from an EMBL/GenBank/DDBJ whole genome shotgun (WGS) entry which is preliminary data.</text>
</comment>
<dbReference type="SUPFAM" id="SSF48726">
    <property type="entry name" value="Immunoglobulin"/>
    <property type="match status" value="1"/>
</dbReference>
<accession>A0A8J4U4Z9</accession>
<name>A0A8J4U4Z9_CLAMG</name>
<dbReference type="InterPro" id="IPR013783">
    <property type="entry name" value="Ig-like_fold"/>
</dbReference>
<reference evidence="1" key="1">
    <citation type="submission" date="2020-07" db="EMBL/GenBank/DDBJ databases">
        <title>Clarias magur genome sequencing, assembly and annotation.</title>
        <authorList>
            <person name="Kushwaha B."/>
            <person name="Kumar R."/>
            <person name="Das P."/>
            <person name="Joshi C.G."/>
            <person name="Kumar D."/>
            <person name="Nagpure N.S."/>
            <person name="Pandey M."/>
            <person name="Agarwal S."/>
            <person name="Srivastava S."/>
            <person name="Singh M."/>
            <person name="Sahoo L."/>
            <person name="Jayasankar P."/>
            <person name="Meher P.K."/>
            <person name="Koringa P.G."/>
            <person name="Iquebal M.A."/>
            <person name="Das S.P."/>
            <person name="Bit A."/>
            <person name="Patnaik S."/>
            <person name="Patel N."/>
            <person name="Shah T.M."/>
            <person name="Hinsu A."/>
            <person name="Jena J.K."/>
        </authorList>
    </citation>
    <scope>NUCLEOTIDE SEQUENCE</scope>
    <source>
        <strain evidence="1">CIFAMagur01</strain>
        <tissue evidence="1">Testis</tissue>
    </source>
</reference>
<keyword evidence="2" id="KW-1185">Reference proteome</keyword>
<evidence type="ECO:0000313" key="2">
    <source>
        <dbReference type="Proteomes" id="UP000727407"/>
    </source>
</evidence>
<feature type="non-terminal residue" evidence="1">
    <location>
        <position position="64"/>
    </location>
</feature>
<dbReference type="Proteomes" id="UP000727407">
    <property type="component" value="Unassembled WGS sequence"/>
</dbReference>
<proteinExistence type="predicted"/>
<dbReference type="EMBL" id="QNUK01000035">
    <property type="protein sequence ID" value="KAF5906205.1"/>
    <property type="molecule type" value="Genomic_DNA"/>
</dbReference>
<dbReference type="AlphaFoldDB" id="A0A8J4U4Z9"/>
<sequence>VCGQQAFRTEPRNVTVRAGATALLKCEVLRASGTVQWVKDGLLLGPHRSLPGHPRYTMTGDENR</sequence>
<protein>
    <submittedName>
        <fullName evidence="1">Nephrin isoform X1</fullName>
    </submittedName>
</protein>
<organism evidence="1 2">
    <name type="scientific">Clarias magur</name>
    <name type="common">Asian catfish</name>
    <name type="synonym">Macropteronotus magur</name>
    <dbReference type="NCBI Taxonomy" id="1594786"/>
    <lineage>
        <taxon>Eukaryota</taxon>
        <taxon>Metazoa</taxon>
        <taxon>Chordata</taxon>
        <taxon>Craniata</taxon>
        <taxon>Vertebrata</taxon>
        <taxon>Euteleostomi</taxon>
        <taxon>Actinopterygii</taxon>
        <taxon>Neopterygii</taxon>
        <taxon>Teleostei</taxon>
        <taxon>Ostariophysi</taxon>
        <taxon>Siluriformes</taxon>
        <taxon>Clariidae</taxon>
        <taxon>Clarias</taxon>
    </lineage>
</organism>
<gene>
    <name evidence="1" type="primary">nphs1</name>
    <name evidence="1" type="ORF">DAT39_004005</name>
</gene>
<dbReference type="Gene3D" id="2.60.40.10">
    <property type="entry name" value="Immunoglobulins"/>
    <property type="match status" value="1"/>
</dbReference>
<dbReference type="OrthoDB" id="10028801at2759"/>
<evidence type="ECO:0000313" key="1">
    <source>
        <dbReference type="EMBL" id="KAF5906205.1"/>
    </source>
</evidence>